<feature type="lipid moiety-binding region" description="S-palmitoyl cysteine; by host" evidence="33">
    <location>
        <position position="765"/>
    </location>
</feature>
<comment type="domain">
    <text evidence="33 34">The 17 amino acids long immunosuppressive region is present in many retroviral envelope proteins. Synthetic peptides derived from this relatively conserved sequence inhibit immune function in vitro and in vivo.</text>
</comment>
<dbReference type="GO" id="GO:0016020">
    <property type="term" value="C:membrane"/>
    <property type="evidence" value="ECO:0007669"/>
    <property type="project" value="UniProtKB-UniRule"/>
</dbReference>
<feature type="chain" id="PRO_5023507020" description="Envelope glycoprotein gp160" evidence="33">
    <location>
        <begin position="32"/>
        <end position="857"/>
    </location>
</feature>
<feature type="coiled-coil region" evidence="33">
    <location>
        <begin position="634"/>
        <end position="668"/>
    </location>
</feature>
<dbReference type="InterPro" id="IPR000328">
    <property type="entry name" value="GP41-like"/>
</dbReference>
<evidence type="ECO:0000256" key="24">
    <source>
        <dbReference type="ARBA" id="ARBA00023054"/>
    </source>
</evidence>
<keyword evidence="13 33" id="KW-0165">Cleavage on pair of basic residues</keyword>
<evidence type="ECO:0000256" key="26">
    <source>
        <dbReference type="ARBA" id="ARBA00023139"/>
    </source>
</evidence>
<protein>
    <recommendedName>
        <fullName evidence="33">Envelope glycoprotein gp160</fullName>
    </recommendedName>
    <alternativeName>
        <fullName evidence="33">Env polyprotein</fullName>
    </alternativeName>
    <component>
        <recommendedName>
            <fullName evidence="33">Surface protein gp120</fullName>
            <shortName evidence="33">SU</shortName>
        </recommendedName>
        <alternativeName>
            <fullName evidence="33">Glycoprotein 120</fullName>
            <shortName evidence="33">gp120</shortName>
        </alternativeName>
    </component>
    <component>
        <recommendedName>
            <fullName evidence="33">Transmembrane protein gp41</fullName>
            <shortName evidence="33">TM</shortName>
        </recommendedName>
        <alternativeName>
            <fullName evidence="33">Glycoprotein 41</fullName>
            <shortName evidence="33">gp41</shortName>
        </alternativeName>
    </component>
</protein>
<proteinExistence type="inferred from homology"/>
<evidence type="ECO:0000256" key="19">
    <source>
        <dbReference type="ARBA" id="ARBA00022870"/>
    </source>
</evidence>
<keyword evidence="16 33" id="KW-0732">Signal</keyword>
<keyword evidence="31 33" id="KW-1160">Virus entry into host cell</keyword>
<evidence type="ECO:0000256" key="12">
    <source>
        <dbReference type="ARBA" id="ARBA00022595"/>
    </source>
</evidence>
<comment type="domain">
    <text evidence="33">The YXXL motif is involved in determining the exact site of viral release at the surface of infected mononuclear cells and promotes endocytosis. YXXL and di-leucine endocytosis motifs interact directly or indirectly with the clathrin adapter complexes, opperate independently, and their activities are not additive.</text>
</comment>
<evidence type="ECO:0000256" key="6">
    <source>
        <dbReference type="ARBA" id="ARBA00004650"/>
    </source>
</evidence>
<evidence type="ECO:0000256" key="7">
    <source>
        <dbReference type="ARBA" id="ARBA00022506"/>
    </source>
</evidence>
<keyword evidence="29 33" id="KW-0899">Viral immunoevasion</keyword>
<keyword evidence="11 33" id="KW-0945">Host-virus interaction</keyword>
<feature type="region of interest" description="Immunosuppression" evidence="33">
    <location>
        <begin position="575"/>
        <end position="593"/>
    </location>
</feature>
<feature type="disulfide bond" evidence="33">
    <location>
        <begin position="231"/>
        <end position="242"/>
    </location>
</feature>
<comment type="subunit">
    <text evidence="32">The mature envelope protein (Env) consists of a homotrimer of non-covalently associated gp120-gp41 heterodimers. The resulting complex protrudes from the virus surface as a spike. There seems to be as few as 10 spikes on the average virion. Interacts with host CD4, CCR5 and CXCR4. Gp120 also interacts with the C-type lectins CD209/DC-SIGN and CLEC4M/DC-SIGNR (collectively referred to as DC-SIGN(R)). Gp120 and gp41 interact with GalCer. Gp120 interacts with host ITGA4/ITGB7 complex; on CD4+ T-cells, this interaction results in rapid activation of integrin ITGAL/LFA-1, which facilitates efficient cell-to-cell spreading of HIV-1. Gp120 interacts with cell-associated heparan sulfate; this interaction increases virus infectivity on permissive cells and may be involved in infection of CD4- cells.</text>
</comment>
<evidence type="ECO:0000256" key="28">
    <source>
        <dbReference type="ARBA" id="ARBA00023180"/>
    </source>
</evidence>
<feature type="region of interest" description="Disordered" evidence="35">
    <location>
        <begin position="721"/>
        <end position="743"/>
    </location>
</feature>
<keyword evidence="17 33" id="KW-1161">Viral attachment to host cell</keyword>
<dbReference type="SUPFAM" id="SSF58069">
    <property type="entry name" value="Virus ectodomain"/>
    <property type="match status" value="1"/>
</dbReference>
<keyword evidence="9 33" id="KW-1032">Host cell membrane</keyword>
<evidence type="ECO:0000256" key="4">
    <source>
        <dbReference type="ARBA" id="ARBA00004563"/>
    </source>
</evidence>
<keyword evidence="8 33" id="KW-1170">Fusion of virus membrane with host endosomal membrane</keyword>
<comment type="miscellaneous">
    <text evidence="33">Inhibitors targeting HIV-1 viral envelope proteins are used as antiretroviral drugs. Attachment of virions to the cell surface via non-specific interactions and CD4 binding can be blocked by inhibitors that include cyanovirin-N, cyclotriazadisulfonamide analogs, PRO 2000, TNX 355 and PRO 542. In addition, BMS 806 can block CD4-induced conformational changes. Env interactions with the coreceptor molecules can be targeted by CCR5 antagonists including SCH-D, maraviroc (UK 427857) and aplaviroc (GW 873140), and the CXCR4 antagonist AMD 070. Fusion of viral and cellular membranes can be inhibited by peptides such as enfuvirtide and tifuvirtide (T 1249). Resistance to inhibitors associated with mutations in Env are observed. Most of the time, single mutations confer only a modest reduction in drug susceptibility. Combination of several mutations is usually required to develop a high-level drug resistance.</text>
</comment>
<organismHost>
    <name type="scientific">Homo sapiens</name>
    <name type="common">Human</name>
    <dbReference type="NCBI Taxonomy" id="9606"/>
</organismHost>
<evidence type="ECO:0000256" key="1">
    <source>
        <dbReference type="ARBA" id="ARBA00004402"/>
    </source>
</evidence>
<feature type="region of interest" description="CD4-binding loop" evidence="33">
    <location>
        <begin position="366"/>
        <end position="376"/>
    </location>
</feature>
<dbReference type="GO" id="GO:0075512">
    <property type="term" value="P:clathrin-dependent endocytosis of virus by host cell"/>
    <property type="evidence" value="ECO:0007669"/>
    <property type="project" value="UniProtKB-UniRule"/>
</dbReference>
<evidence type="ECO:0000256" key="17">
    <source>
        <dbReference type="ARBA" id="ARBA00022804"/>
    </source>
</evidence>
<comment type="subcellular location">
    <molecule>Surface protein gp120</molecule>
    <subcellularLocation>
        <location evidence="33">Virion membrane</location>
        <topology evidence="33">Peripheral membrane protein</topology>
    </subcellularLocation>
    <subcellularLocation>
        <location evidence="33">Host cell membrane</location>
        <topology evidence="33">Peripheral membrane protein</topology>
    </subcellularLocation>
    <subcellularLocation>
        <location evidence="33">Host endosome membrane</location>
        <topology evidence="33">Single-pass type I membrane protein</topology>
    </subcellularLocation>
    <text evidence="33">The surface protein is not anchored to the viral envelope, but associates with the extravirion surface through its binding to TM. It is probably concentrated at the site of budding and incorporated into the virions possibly by contacts between the cytoplasmic tail of Env and the N-terminus of Gag.</text>
</comment>
<dbReference type="InterPro" id="IPR000777">
    <property type="entry name" value="HIV1_Gp120"/>
</dbReference>
<evidence type="ECO:0000256" key="13">
    <source>
        <dbReference type="ARBA" id="ARBA00022685"/>
    </source>
</evidence>
<dbReference type="GO" id="GO:0019062">
    <property type="term" value="P:virion attachment to host cell"/>
    <property type="evidence" value="ECO:0007669"/>
    <property type="project" value="UniProtKB-UniRule"/>
</dbReference>
<keyword evidence="21 33" id="KW-1164">Virus endocytosis by host</keyword>
<comment type="domain">
    <text evidence="33">The membrane proximal external region (MPER) present in gp41 is a tryptophan-rich region recognized by the antibodies 2F5, Z13, and 4E10. MPER seems to play a role in fusion.</text>
</comment>
<feature type="region of interest" description="MPER; binding to GalCer" evidence="33">
    <location>
        <begin position="663"/>
        <end position="684"/>
    </location>
</feature>
<comment type="subunit">
    <text evidence="33">The mature envelope protein (Env) consists of a homotrimer of non-covalently associated gp120-gp41 heterodimers. The resulting complex protrudes from the virus surface as a spike. There seems to be as few as 10 spikes on the average virion. Surface protein gp120 interacts with host CD4, CCR5 and CXCR4. Gp120 also interacts with the C-type lectins CD209/DC-SIGN and CLEC4M/DC-SIGNR (collectively referred to as DC-SIGN(R)). Gp120 and gp41 interact with GalCer. Gp120 interacts with host ITGA4/ITGB7 complex; on CD4+ T-cells, this interaction results in rapid activation of integrin ITGAL/LFA-1, which facilitates efficient cell-to-cell spreading of HIV-1. Gp120 interacts with cell-associated heparan sulfate; this interaction increases virus infectivity on permissive cells and may be involved in infection of CD4- cells.</text>
</comment>
<dbReference type="GO" id="GO:0055036">
    <property type="term" value="C:virion membrane"/>
    <property type="evidence" value="ECO:0007669"/>
    <property type="project" value="UniProtKB-SubCell"/>
</dbReference>
<dbReference type="Gene3D" id="1.10.287.210">
    <property type="match status" value="1"/>
</dbReference>
<evidence type="ECO:0000256" key="31">
    <source>
        <dbReference type="ARBA" id="ARBA00023296"/>
    </source>
</evidence>
<comment type="caution">
    <text evidence="33 34">Lacks conserved residue(s) required for the propagation of feature annotation.</text>
</comment>
<evidence type="ECO:0000256" key="8">
    <source>
        <dbReference type="ARBA" id="ARBA00022510"/>
    </source>
</evidence>
<dbReference type="GO" id="GO:0020002">
    <property type="term" value="C:host cell plasma membrane"/>
    <property type="evidence" value="ECO:0007669"/>
    <property type="project" value="UniProtKB-SubCell"/>
</dbReference>
<evidence type="ECO:0000256" key="11">
    <source>
        <dbReference type="ARBA" id="ARBA00022581"/>
    </source>
</evidence>
<sequence>MRVREIRKNWRHWWKWGLMITGMLMICSTAEQLWVTVYYGVPVWKEATTTLFCASDAKAYDTEVHNVWATHACVPTDPSPQEVNLENVTENFNMWKNNMVEQMHEDIISLWDQSLKPCVKLTPLCVTLNCTDLGKNTGGNSTGGTNTTWGRMEKGELKNCSFNVTTNIRDKVKREYAAFYKLDLMKIDNDNDSYTLISCNTSVITQACPKISFEPIPIHYCAPAGFAILKCNNKQFNGTGPCTNVSTVQCTHGIRPVVSTQLLLNGSLAEEEIVIRSEKFMDNAKTIIVQLNESIDIKCMRPNNNTRKSISMGPGRAFFNTGQIIGDIRQAHCNISREKWNNTLKQIVDKLREKFGKNKTIFFNQSSGGDPEIVMHSFNCGGEFFYCNTTQLFNSTWNWNETDNDPGNTTGNGTLTLPCRIKQFVNMWQEVGKAMYAPPISGPINCTSNITGLLLTRDGGNNSNDSETFRPGGGDMRDNWRSELYKYKVVKIEPLGVAPTKAKRRVVQREKRTVGLGAMFLGFLGAAGSTMGAASVTLTVQARLLLSGIVQQQNNLLRAIEAQQHLLQLTVWGIKQLQARVLAVERYLRDQQLLGIWGCSGKLICTTAVPWNASWSNKSLNTIWDNMTWMEWEREIDNYTNLIYNLLEESQNQQEKNEQELLELDKWASLWSWFSITNWLWYIRLFIMIVGGLVGLRIVFVVLSIVNRVRQGYSPLSFQTPCPVSRGPDRPEGIEEEGGDRDRNRSTRLVSGFLALFWDDLRSLCLFSYHRLRDLLLIVTRIVELLGRRGWELLKYCWNLLQYWSQELQKSAVSLVNTLAITVAGWTDRVIEVIQRTCRAILHIPRRIRQGAERLLL</sequence>
<dbReference type="Gene3D" id="2.170.40.20">
    <property type="entry name" value="Human immunodeficiency virus 1, Gp160, envelope glycoprotein"/>
    <property type="match status" value="2"/>
</dbReference>
<dbReference type="GO" id="GO:0044175">
    <property type="term" value="C:host cell endosome membrane"/>
    <property type="evidence" value="ECO:0007669"/>
    <property type="project" value="UniProtKB-SubCell"/>
</dbReference>
<evidence type="ECO:0000256" key="5">
    <source>
        <dbReference type="ARBA" id="ARBA00004578"/>
    </source>
</evidence>
<dbReference type="Gene3D" id="1.20.5.490">
    <property type="entry name" value="Single helix bin"/>
    <property type="match status" value="1"/>
</dbReference>
<dbReference type="CDD" id="cd09909">
    <property type="entry name" value="HIV-1-like_HR1-HR2"/>
    <property type="match status" value="1"/>
</dbReference>
<evidence type="ECO:0000256" key="34">
    <source>
        <dbReference type="RuleBase" id="RU363095"/>
    </source>
</evidence>
<keyword evidence="27 33" id="KW-1015">Disulfide bond</keyword>
<keyword evidence="25 33" id="KW-0472">Membrane</keyword>
<evidence type="ECO:0000256" key="14">
    <source>
        <dbReference type="ARBA" id="ARBA00022692"/>
    </source>
</evidence>
<comment type="PTM">
    <text evidence="33">Palmitoylation of the transmembrane protein and of Env polyprotein (prior to its proteolytic cleavage) is essential for their association with host cell membrane lipid rafts. Palmitoylation is therefore required for envelope trafficking to classical lipid rafts, but not for viral replication.</text>
</comment>
<keyword evidence="22 33" id="KW-1133">Transmembrane helix</keyword>
<keyword evidence="12 33" id="KW-1162">Viral penetration into host cytoplasm</keyword>
<evidence type="ECO:0000256" key="30">
    <source>
        <dbReference type="ARBA" id="ARBA00023288"/>
    </source>
</evidence>
<dbReference type="GO" id="GO:0019064">
    <property type="term" value="P:fusion of virus membrane with host plasma membrane"/>
    <property type="evidence" value="ECO:0007669"/>
    <property type="project" value="UniProtKB-UniRule"/>
</dbReference>
<feature type="lipid moiety-binding region" description="S-palmitoyl cysteine; by host" evidence="33">
    <location>
        <position position="838"/>
    </location>
</feature>
<dbReference type="HAMAP" id="MF_04083">
    <property type="entry name" value="HIV_ENV"/>
    <property type="match status" value="1"/>
</dbReference>
<feature type="site" description="Cleavage; by host furin" evidence="33">
    <location>
        <begin position="512"/>
        <end position="513"/>
    </location>
</feature>
<evidence type="ECO:0000256" key="16">
    <source>
        <dbReference type="ARBA" id="ARBA00022729"/>
    </source>
</evidence>
<keyword evidence="30 33" id="KW-0449">Lipoprotein</keyword>
<dbReference type="FunFam" id="1.10.287.210:FF:000001">
    <property type="entry name" value="Envelope glycoprotein gp160"/>
    <property type="match status" value="1"/>
</dbReference>
<accession>A0A3G5Q8N6</accession>
<evidence type="ECO:0000256" key="35">
    <source>
        <dbReference type="SAM" id="MobiDB-lite"/>
    </source>
</evidence>
<evidence type="ECO:0000313" key="38">
    <source>
        <dbReference type="EMBL" id="AYX70402.1"/>
    </source>
</evidence>
<evidence type="ECO:0000256" key="29">
    <source>
        <dbReference type="ARBA" id="ARBA00023280"/>
    </source>
</evidence>
<feature type="transmembrane region" description="Helical" evidence="34">
    <location>
        <begin position="679"/>
        <end position="706"/>
    </location>
</feature>
<evidence type="ECO:0000256" key="27">
    <source>
        <dbReference type="ARBA" id="ARBA00023157"/>
    </source>
</evidence>
<dbReference type="FunFam" id="2.170.40.20:FF:000001">
    <property type="entry name" value="Envelope glycoprotein gp160"/>
    <property type="match status" value="1"/>
</dbReference>
<organism evidence="38">
    <name type="scientific">Human immunodeficiency virus type 1</name>
    <name type="common">HIV-1</name>
    <dbReference type="NCBI Taxonomy" id="11676"/>
    <lineage>
        <taxon>Viruses</taxon>
        <taxon>Riboviria</taxon>
        <taxon>Pararnavirae</taxon>
        <taxon>Artverviricota</taxon>
        <taxon>Revtraviricetes</taxon>
        <taxon>Ortervirales</taxon>
        <taxon>Retroviridae</taxon>
        <taxon>Orthoretrovirinae</taxon>
        <taxon>Lentivirus</taxon>
        <taxon>Lentivirus humimdef1</taxon>
    </lineage>
</organism>
<comment type="function">
    <text evidence="33">Transmembrane protein gp41: Acts as a class I viral fusion protein. Under the current model, the protein has at least 3 conformational states: pre-fusion native state, pre-hairpin intermediate state, and post-fusion hairpin state. During fusion of viral and target intracellular membranes, the coiled coil regions (heptad repeats) assume a trimer-of-hairpins structure, positioning the fusion peptide in close proximity to the C-terminal region of the ectodomain. The formation of this structure appears to drive apposition and subsequent fusion of viral and target cell membranes. Complete fusion occurs in host cell endosomes and is dynamin-dependent, however some lipid transfer might occur at the plasma membrane. The virus undergoes clathrin-dependent internalization long before endosomal fusion, thus minimizing the surface exposure of conserved viral epitopes during fusion and reducing the efficacy of inhibitors targeting these epitopes. Membranes fusion leads to delivery of the nucleocapsid into the cytoplasm.</text>
</comment>
<feature type="chain" id="PRO_5023507018" description="Transmembrane protein gp41" evidence="33">
    <location>
        <begin position="513"/>
        <end position="857"/>
    </location>
</feature>
<name>A0A3G5Q8N6_HV1</name>
<feature type="region of interest" description="Fusion peptide" evidence="33">
    <location>
        <begin position="513"/>
        <end position="533"/>
    </location>
</feature>
<evidence type="ECO:0000256" key="21">
    <source>
        <dbReference type="ARBA" id="ARBA00022890"/>
    </source>
</evidence>
<evidence type="ECO:0000256" key="25">
    <source>
        <dbReference type="ARBA" id="ARBA00023136"/>
    </source>
</evidence>
<dbReference type="InterPro" id="IPR036377">
    <property type="entry name" value="Gp120_core_sf"/>
</dbReference>
<dbReference type="GO" id="GO:0019082">
    <property type="term" value="P:viral protein processing"/>
    <property type="evidence" value="ECO:0007669"/>
    <property type="project" value="UniProtKB-UniRule"/>
</dbReference>
<evidence type="ECO:0000256" key="3">
    <source>
        <dbReference type="ARBA" id="ARBA00004505"/>
    </source>
</evidence>
<evidence type="ECO:0000256" key="9">
    <source>
        <dbReference type="ARBA" id="ARBA00022511"/>
    </source>
</evidence>
<dbReference type="InterPro" id="IPR037527">
    <property type="entry name" value="Gp160"/>
</dbReference>
<keyword evidence="19 33" id="KW-1043">Host membrane</keyword>
<dbReference type="GO" id="GO:0052031">
    <property type="term" value="P:symbiont-mediated perturbation of host defense response"/>
    <property type="evidence" value="ECO:0007669"/>
    <property type="project" value="UniProtKB-UniRule"/>
</dbReference>
<dbReference type="FunFam" id="2.170.40.20:FF:000003">
    <property type="entry name" value="Envelope glycoprotein gp160"/>
    <property type="match status" value="1"/>
</dbReference>
<feature type="short sequence motif" description="YXXL motif; contains endocytosis signal" evidence="33">
    <location>
        <begin position="713"/>
        <end position="716"/>
    </location>
</feature>
<feature type="disulfide bond" evidence="33">
    <location>
        <begin position="599"/>
        <end position="605"/>
    </location>
</feature>
<feature type="region of interest" description="V5" evidence="33">
    <location>
        <begin position="462"/>
        <end position="472"/>
    </location>
</feature>
<dbReference type="GO" id="GO:0039654">
    <property type="term" value="P:fusion of virus membrane with host endosome membrane"/>
    <property type="evidence" value="ECO:0007669"/>
    <property type="project" value="UniProtKB-UniRule"/>
</dbReference>
<comment type="miscellaneous">
    <text evidence="33">HIV-1 lineages are divided in three main groups, M (for Major), O (for Outlier), and N (for New, or Non-M, Non-O). The vast majority of strains found worldwide belong to the group M. Group O seems to be endemic to and largely confined to Cameroon and neighboring countries in West Central Africa, where these viruses represent a small minority of HIV-1 strains. The group N is represented by a limited number of isolates from Cameroonian persons. The group M is further subdivided in 9 clades or subtypes (A to D, F to H, J and K).</text>
</comment>
<feature type="topological domain" description="Cytoplasmic" evidence="33">
    <location>
        <begin position="707"/>
        <end position="857"/>
    </location>
</feature>
<evidence type="ECO:0000256" key="33">
    <source>
        <dbReference type="HAMAP-Rule" id="MF_04083"/>
    </source>
</evidence>
<feature type="transmembrane region" description="Helical" evidence="34">
    <location>
        <begin position="513"/>
        <end position="536"/>
    </location>
</feature>
<evidence type="ECO:0000256" key="15">
    <source>
        <dbReference type="ARBA" id="ARBA00022703"/>
    </source>
</evidence>
<feature type="disulfide bond" evidence="33">
    <location>
        <begin position="53"/>
        <end position="73"/>
    </location>
</feature>
<comment type="subcellular location">
    <subcellularLocation>
        <location evidence="3">Host cell membrane</location>
        <topology evidence="3">Peripheral membrane protein</topology>
    </subcellularLocation>
    <subcellularLocation>
        <location evidence="1">Host cell membrane</location>
        <topology evidence="1">Single-pass type I membrane protein</topology>
    </subcellularLocation>
    <subcellularLocation>
        <location evidence="2">Host endosome membrane</location>
        <topology evidence="2">Peripheral membrane protein</topology>
    </subcellularLocation>
    <subcellularLocation>
        <location evidence="5">Host endosome membrane</location>
        <topology evidence="5">Single-pass type I membrane protein</topology>
    </subcellularLocation>
    <subcellularLocation>
        <location evidence="6">Virion membrane</location>
        <topology evidence="6">Peripheral membrane protein</topology>
    </subcellularLocation>
    <subcellularLocation>
        <location evidence="4">Virion membrane</location>
        <topology evidence="4">Single-pass type I membrane protein</topology>
    </subcellularLocation>
</comment>
<dbReference type="Pfam" id="PF00517">
    <property type="entry name" value="GP41"/>
    <property type="match status" value="1"/>
</dbReference>
<comment type="domain">
    <text evidence="33">Some of the most genetically diverse regions of the viral genome are present in Env. They are called variable regions 1 through 5 (V1 through V5). Coreceptor usage of gp120 is determined mainly by the primary structure of the third variable region (V3) in the outer domain of gp120. The sequence of V3 determines which coreceptor, CCR5 and/or CXCR4 (corresponding to R5/macrophage, X4/T cell and R5X4/T cell and macrophage tropism), is used to trigger the fusion potential of the Env complex, and hence which cells the virus can infect. Binding to CCR5 involves a region adjacent in addition to V3.</text>
</comment>
<gene>
    <name evidence="33 38" type="primary">env</name>
</gene>
<dbReference type="GO" id="GO:0019031">
    <property type="term" value="C:viral envelope"/>
    <property type="evidence" value="ECO:0007669"/>
    <property type="project" value="UniProtKB-KW"/>
</dbReference>
<evidence type="ECO:0000256" key="2">
    <source>
        <dbReference type="ARBA" id="ARBA00004433"/>
    </source>
</evidence>
<keyword evidence="26 33" id="KW-0564">Palmitate</keyword>
<evidence type="ECO:0000259" key="36">
    <source>
        <dbReference type="Pfam" id="PF00516"/>
    </source>
</evidence>
<evidence type="ECO:0000256" key="23">
    <source>
        <dbReference type="ARBA" id="ARBA00023046"/>
    </source>
</evidence>
<evidence type="ECO:0000256" key="18">
    <source>
        <dbReference type="ARBA" id="ARBA00022844"/>
    </source>
</evidence>
<dbReference type="GO" id="GO:1903908">
    <property type="term" value="P:positive regulation of plasma membrane raft polarization"/>
    <property type="evidence" value="ECO:0007669"/>
    <property type="project" value="UniProtKB-UniRule"/>
</dbReference>
<comment type="PTM">
    <text evidence="33">Highly glycosylated by host. The high number of glycan on the protein is reffered to as 'glycan shield' because it contributes to hide protein sequence from adaptive immune system.</text>
</comment>
<comment type="function">
    <text evidence="33">Surface protein gp120: Attaches the virus to the host lymphoid cell by binding to the primary receptor CD4. This interaction induces a structural rearrangement creating a high affinity binding site for a chemokine coreceptor like CXCR4 and/or CCR5. Acts as a ligand for CD209/DC-SIGN and CLEC4M/DC-SIGNR, which are respectively found on dendritic cells (DCs), and on endothelial cells of liver sinusoids and lymph node sinuses. These interactions allow capture of viral particles at mucosal surfaces by these cells and subsequent transmission to permissive cells. HIV subverts the migration properties of dendritic cells to gain access to CD4+ T-cells in lymph nodes. Virus transmission to permissive T-cells occurs either in trans (without DCs infection, through viral capture and transmission), or in cis (following DCs productive infection, through the usual CD4-gp120 interaction), thereby inducing a robust infection. In trans infection, bound virions remain infectious over days and it is proposed that they are not degraded, but protected in non-lysosomal acidic organelles within the DCs close to the cell membrane thus contributing to the viral infectious potential during DCs' migration from the periphery to the lymphoid tissues. On arrival at lymphoid tissues, intact virions recycle back to DCs' cell surface allowing virus transmission to CD4+ T-cells.</text>
</comment>
<keyword evidence="23 33" id="KW-1039">Host endosome</keyword>
<dbReference type="EMBL" id="MG902620">
    <property type="protein sequence ID" value="AYX70402.1"/>
    <property type="molecule type" value="Genomic_RNA"/>
</dbReference>
<comment type="function">
    <text evidence="33">Envelope glycoprotein gp160: Oligomerizes in the host endoplasmic reticulum into predominantly trimers. In a second time, gp160 transits in the host Golgi, where glycosylation is completed. The precursor is then proteolytically cleaved in the trans-Golgi and thereby activated by cellular furin or furin-like proteases to produce gp120 and gp41.</text>
</comment>
<dbReference type="Pfam" id="PF00516">
    <property type="entry name" value="GP120"/>
    <property type="match status" value="1"/>
</dbReference>
<dbReference type="GO" id="GO:0005198">
    <property type="term" value="F:structural molecule activity"/>
    <property type="evidence" value="ECO:0007669"/>
    <property type="project" value="UniProtKB-UniRule"/>
</dbReference>
<keyword evidence="10 33" id="KW-1165">Clathrin-mediated endocytosis of virus by host</keyword>
<keyword evidence="28 33" id="KW-0325">Glycoprotein</keyword>
<evidence type="ECO:0000256" key="22">
    <source>
        <dbReference type="ARBA" id="ARBA00022989"/>
    </source>
</evidence>
<feature type="domain" description="Retroviral envelope protein GP41-like" evidence="37">
    <location>
        <begin position="531"/>
        <end position="721"/>
    </location>
</feature>
<keyword evidence="14 33" id="KW-0812">Transmembrane</keyword>
<evidence type="ECO:0000256" key="10">
    <source>
        <dbReference type="ARBA" id="ARBA00022570"/>
    </source>
</evidence>
<keyword evidence="15 33" id="KW-0053">Apoptosis</keyword>
<dbReference type="SUPFAM" id="SSF56502">
    <property type="entry name" value="gp120 core"/>
    <property type="match status" value="2"/>
</dbReference>
<dbReference type="GO" id="GO:1903911">
    <property type="term" value="P:positive regulation of receptor clustering"/>
    <property type="evidence" value="ECO:0007669"/>
    <property type="project" value="UniProtKB-UniRule"/>
</dbReference>
<comment type="subcellular location">
    <molecule>Transmembrane protein gp41</molecule>
    <subcellularLocation>
        <location evidence="33">Virion membrane</location>
        <topology evidence="33">Single-pass type I membrane protein</topology>
    </subcellularLocation>
    <subcellularLocation>
        <location evidence="33">Host cell membrane</location>
        <topology evidence="33">Single-pass type I membrane protein</topology>
    </subcellularLocation>
    <subcellularLocation>
        <location evidence="33">Host endosome membrane</location>
        <topology evidence="33">Single-pass type I membrane protein</topology>
    </subcellularLocation>
    <text evidence="33">It is probably concentrated at the site of budding and incorporated into the virions possibly by contacts between the cytoplasmic tail of Env and the N-terminus of Gag.</text>
</comment>
<comment type="domain">
    <text evidence="33">The CD4-binding region is targeted by the antibody b12.</text>
</comment>
<keyword evidence="7 33" id="KW-1168">Fusion of virus membrane with host membrane</keyword>
<feature type="short sequence motif" description="Di-leucine internalization motif" evidence="33">
    <location>
        <begin position="856"/>
        <end position="857"/>
    </location>
</feature>
<feature type="domain" description="Human immunodeficiency virus 1 envelope glycoprotein Gp120" evidence="36">
    <location>
        <begin position="33"/>
        <end position="512"/>
    </location>
</feature>
<comment type="similarity">
    <text evidence="33">Belongs to the HIV-1 env protein family.</text>
</comment>
<evidence type="ECO:0000256" key="20">
    <source>
        <dbReference type="ARBA" id="ARBA00022879"/>
    </source>
</evidence>
<keyword evidence="20 33" id="KW-0261">Viral envelope protein</keyword>
<dbReference type="FunFam" id="1.20.5.490:FF:000001">
    <property type="entry name" value="Envelope glycoprotein gp160"/>
    <property type="match status" value="1"/>
</dbReference>
<feature type="disulfide bond" evidence="33">
    <location>
        <begin position="221"/>
        <end position="250"/>
    </location>
</feature>
<comment type="PTM">
    <text evidence="33">Specific enzymatic cleavages in vivo yield mature proteins. Envelope glycoproteins are synthesized as a inactive precursor that is heavily N-glycosylated and processed likely by host cell furin in the Golgi to yield the mature SU and TM proteins. The cleavage site between SU and TM requires the minimal sequence [KR]-X-[KR]-R. About 2 of the 9 disulfide bonds of gp41 are reduced by P4HB/PDI, following binding to CD4 receptor.</text>
</comment>
<feature type="region of interest" description="V2" evidence="33">
    <location>
        <begin position="160"/>
        <end position="199"/>
    </location>
</feature>
<evidence type="ECO:0000256" key="32">
    <source>
        <dbReference type="ARBA" id="ARBA00062028"/>
    </source>
</evidence>
<evidence type="ECO:0000259" key="37">
    <source>
        <dbReference type="Pfam" id="PF00517"/>
    </source>
</evidence>
<keyword evidence="24 33" id="KW-0175">Coiled coil</keyword>
<reference evidence="38" key="1">
    <citation type="journal article" date="2018" name="Cell Rep.">
        <title>Completeness of HIV-1 Envelope Glycan Shield at Transmission Determines Neutralization Breadth.</title>
        <authorList>
            <person name="Wagh K."/>
            <person name="Kreider E.F."/>
            <person name="Li Y."/>
            <person name="Barbian H.J."/>
            <person name="Learn G.H."/>
            <person name="Giorgi E."/>
            <person name="Hraber P.T."/>
            <person name="Decker T.G."/>
            <person name="Smith A.G."/>
            <person name="Gondim M.V."/>
            <person name="Gillis L."/>
            <person name="Wandzilak J."/>
            <person name="Chuang G.Y."/>
            <person name="Rawi R."/>
            <person name="Cai F."/>
            <person name="Pellegrino P."/>
            <person name="Williams I."/>
            <person name="Overbaugh J."/>
            <person name="Gao F."/>
            <person name="Kwong P.D."/>
            <person name="Haynes B.F."/>
            <person name="Shaw G.M."/>
            <person name="Borrow P."/>
            <person name="Seaman M.S."/>
            <person name="Hahn B.H."/>
            <person name="Korber B."/>
        </authorList>
    </citation>
    <scope>NUCLEOTIDE SEQUENCE</scope>
    <source>
        <strain evidence="38">MM39_d0364_ipe015_SGA_1025</strain>
    </source>
</reference>
<keyword evidence="18 33" id="KW-0946">Virion</keyword>